<keyword evidence="1" id="KW-0863">Zinc-finger</keyword>
<keyword evidence="1" id="KW-0862">Zinc</keyword>
<protein>
    <submittedName>
        <fullName evidence="3">Ribonuclease H-like domain-containing protein</fullName>
    </submittedName>
</protein>
<accession>A0A6L2JQW2</accession>
<evidence type="ECO:0000313" key="3">
    <source>
        <dbReference type="EMBL" id="GEU38215.1"/>
    </source>
</evidence>
<comment type="caution">
    <text evidence="3">The sequence shown here is derived from an EMBL/GenBank/DDBJ whole genome shotgun (WGS) entry which is preliminary data.</text>
</comment>
<dbReference type="EMBL" id="BKCJ010001025">
    <property type="protein sequence ID" value="GEU38215.1"/>
    <property type="molecule type" value="Genomic_DNA"/>
</dbReference>
<proteinExistence type="predicted"/>
<reference evidence="3" key="1">
    <citation type="journal article" date="2019" name="Sci. Rep.">
        <title>Draft genome of Tanacetum cinerariifolium, the natural source of mosquito coil.</title>
        <authorList>
            <person name="Yamashiro T."/>
            <person name="Shiraishi A."/>
            <person name="Satake H."/>
            <person name="Nakayama K."/>
        </authorList>
    </citation>
    <scope>NUCLEOTIDE SEQUENCE</scope>
</reference>
<evidence type="ECO:0000259" key="2">
    <source>
        <dbReference type="PROSITE" id="PS50103"/>
    </source>
</evidence>
<dbReference type="Pfam" id="PF13976">
    <property type="entry name" value="gag_pre-integrs"/>
    <property type="match status" value="1"/>
</dbReference>
<keyword evidence="1" id="KW-0479">Metal-binding</keyword>
<evidence type="ECO:0000256" key="1">
    <source>
        <dbReference type="PROSITE-ProRule" id="PRU00723"/>
    </source>
</evidence>
<organism evidence="3">
    <name type="scientific">Tanacetum cinerariifolium</name>
    <name type="common">Dalmatian daisy</name>
    <name type="synonym">Chrysanthemum cinerariifolium</name>
    <dbReference type="NCBI Taxonomy" id="118510"/>
    <lineage>
        <taxon>Eukaryota</taxon>
        <taxon>Viridiplantae</taxon>
        <taxon>Streptophyta</taxon>
        <taxon>Embryophyta</taxon>
        <taxon>Tracheophyta</taxon>
        <taxon>Spermatophyta</taxon>
        <taxon>Magnoliopsida</taxon>
        <taxon>eudicotyledons</taxon>
        <taxon>Gunneridae</taxon>
        <taxon>Pentapetalae</taxon>
        <taxon>asterids</taxon>
        <taxon>campanulids</taxon>
        <taxon>Asterales</taxon>
        <taxon>Asteraceae</taxon>
        <taxon>Asteroideae</taxon>
        <taxon>Anthemideae</taxon>
        <taxon>Anthemidinae</taxon>
        <taxon>Tanacetum</taxon>
    </lineage>
</organism>
<gene>
    <name evidence="3" type="ORF">Tci_010193</name>
</gene>
<feature type="domain" description="C3H1-type" evidence="2">
    <location>
        <begin position="122"/>
        <end position="148"/>
    </location>
</feature>
<name>A0A6L2JQW2_TANCI</name>
<feature type="zinc finger region" description="C3H1-type" evidence="1">
    <location>
        <begin position="122"/>
        <end position="148"/>
    </location>
</feature>
<dbReference type="AlphaFoldDB" id="A0A6L2JQW2"/>
<dbReference type="GO" id="GO:0008270">
    <property type="term" value="F:zinc ion binding"/>
    <property type="evidence" value="ECO:0007669"/>
    <property type="project" value="UniProtKB-KW"/>
</dbReference>
<dbReference type="InterPro" id="IPR000571">
    <property type="entry name" value="Znf_CCCH"/>
</dbReference>
<sequence>MLQKRLVVALPKYAMEAWTLIIDIVKDNKRSRTSALKAELRFTKLDVVHYALEGLPDKYNQVCGHMHYRDTFPDLKTAHSLLIPEEMRLKSKELASPVDSSSLMVLMAQSGTNRRPLNSQVKSRLPCFDFAKGSCRFGSDFRYVHDPHAKLLSNSKQSSTNTTDALLVKLLDRLRYILAYPDPPLIRVKLRCCLSFYYRDSYDLTTGAWNMDTGDLYPITAPSLIPHTFLVSQHTWHQRLGHPGSDVLRCLVSNNVISCNKKKPPVICHACQLGKHVRLPFVSSITIVNSCFDIIHSDV</sequence>
<dbReference type="PROSITE" id="PS50103">
    <property type="entry name" value="ZF_C3H1"/>
    <property type="match status" value="1"/>
</dbReference>
<dbReference type="InterPro" id="IPR025724">
    <property type="entry name" value="GAG-pre-integrase_dom"/>
</dbReference>